<feature type="compositionally biased region" description="Gly residues" evidence="1">
    <location>
        <begin position="73"/>
        <end position="86"/>
    </location>
</feature>
<accession>C7CFB1</accession>
<evidence type="ECO:0008006" key="4">
    <source>
        <dbReference type="Google" id="ProtNLM"/>
    </source>
</evidence>
<dbReference type="SUPFAM" id="SSF46955">
    <property type="entry name" value="Putative DNA-binding domain"/>
    <property type="match status" value="1"/>
</dbReference>
<evidence type="ECO:0000313" key="2">
    <source>
        <dbReference type="EMBL" id="CAX26045.1"/>
    </source>
</evidence>
<organism evidence="2 3">
    <name type="scientific">Methylorubrum extorquens (strain DSM 6343 / CIP 106787 / DM4)</name>
    <name type="common">Methylobacterium extorquens</name>
    <dbReference type="NCBI Taxonomy" id="661410"/>
    <lineage>
        <taxon>Bacteria</taxon>
        <taxon>Pseudomonadati</taxon>
        <taxon>Pseudomonadota</taxon>
        <taxon>Alphaproteobacteria</taxon>
        <taxon>Hyphomicrobiales</taxon>
        <taxon>Methylobacteriaceae</taxon>
        <taxon>Methylorubrum</taxon>
    </lineage>
</organism>
<dbReference type="KEGG" id="mdi:METDI4416"/>
<proteinExistence type="predicted"/>
<dbReference type="HOGENOM" id="CLU_2396277_0_0_5"/>
<dbReference type="AlphaFoldDB" id="C7CFB1"/>
<name>C7CFB1_METED</name>
<evidence type="ECO:0000313" key="3">
    <source>
        <dbReference type="Proteomes" id="UP000008070"/>
    </source>
</evidence>
<feature type="region of interest" description="Disordered" evidence="1">
    <location>
        <begin position="54"/>
        <end position="93"/>
    </location>
</feature>
<dbReference type="EMBL" id="FP103042">
    <property type="protein sequence ID" value="CAX26045.1"/>
    <property type="molecule type" value="Genomic_DNA"/>
</dbReference>
<reference evidence="3" key="1">
    <citation type="journal article" date="2009" name="PLoS ONE">
        <title>Methylobacterium genome sequences: a reference blueprint to investigate microbial metabolism of C1 compounds from natural and industrial sources.</title>
        <authorList>
            <person name="Vuilleumier S."/>
            <person name="Chistoserdova L."/>
            <person name="Lee M.-C."/>
            <person name="Bringel F."/>
            <person name="Lajus A."/>
            <person name="Zhou Y."/>
            <person name="Gourion B."/>
            <person name="Barbe V."/>
            <person name="Chang J."/>
            <person name="Cruveiller S."/>
            <person name="Dossat C."/>
            <person name="Gillett W."/>
            <person name="Gruffaz C."/>
            <person name="Haugen E."/>
            <person name="Hourcade E."/>
            <person name="Levy R."/>
            <person name="Mangenot S."/>
            <person name="Muller E."/>
            <person name="Nadalig T."/>
            <person name="Pagni M."/>
            <person name="Penny C."/>
            <person name="Peyraud R."/>
            <person name="Robinson D.G."/>
            <person name="Roche D."/>
            <person name="Rouy Z."/>
            <person name="Saenampechek C."/>
            <person name="Salvignol G."/>
            <person name="Vallenet D."/>
            <person name="Wu Z."/>
            <person name="Marx C.J."/>
            <person name="Vorholt J.A."/>
            <person name="Olson M.V."/>
            <person name="Kaul R."/>
            <person name="Weissenbach J."/>
            <person name="Medigue C."/>
            <person name="Lidstrom M.E."/>
        </authorList>
    </citation>
    <scope>NUCLEOTIDE SEQUENCE [LARGE SCALE GENOMIC DNA]</scope>
    <source>
        <strain evidence="3">DSM 6343 / CIP 106787 / DM4</strain>
    </source>
</reference>
<gene>
    <name evidence="2" type="ORF">METD_I4416</name>
</gene>
<dbReference type="Proteomes" id="UP000008070">
    <property type="component" value="Chromosome"/>
</dbReference>
<feature type="compositionally biased region" description="Polar residues" evidence="1">
    <location>
        <begin position="58"/>
        <end position="69"/>
    </location>
</feature>
<evidence type="ECO:0000256" key="1">
    <source>
        <dbReference type="SAM" id="MobiDB-lite"/>
    </source>
</evidence>
<protein>
    <recommendedName>
        <fullName evidence="4">Helix-turn-helix domain-containing protein</fullName>
    </recommendedName>
</protein>
<dbReference type="InterPro" id="IPR009061">
    <property type="entry name" value="DNA-bd_dom_put_sf"/>
</dbReference>
<sequence>MPTLTNKEAAARLGVSPSFLNKERMAGNGPVAYRYGRRKVVFLASDVAAYAAAHRQEPSAQHTAGSSQDKGVKGGPILGRRGGVKPGHGLRTA</sequence>